<dbReference type="STRING" id="582515.KR51_00009570"/>
<feature type="transmembrane region" description="Helical" evidence="6">
    <location>
        <begin position="69"/>
        <end position="90"/>
    </location>
</feature>
<dbReference type="GO" id="GO:0005886">
    <property type="term" value="C:plasma membrane"/>
    <property type="evidence" value="ECO:0007669"/>
    <property type="project" value="UniProtKB-SubCell"/>
</dbReference>
<evidence type="ECO:0000256" key="4">
    <source>
        <dbReference type="ARBA" id="ARBA00022989"/>
    </source>
</evidence>
<dbReference type="eggNOG" id="COG0730">
    <property type="taxonomic scope" value="Bacteria"/>
</dbReference>
<evidence type="ECO:0000256" key="5">
    <source>
        <dbReference type="ARBA" id="ARBA00023136"/>
    </source>
</evidence>
<feature type="transmembrane region" description="Helical" evidence="6">
    <location>
        <begin position="7"/>
        <end position="39"/>
    </location>
</feature>
<keyword evidence="8" id="KW-1185">Reference proteome</keyword>
<comment type="subcellular location">
    <subcellularLocation>
        <location evidence="6">Cell membrane</location>
        <topology evidence="6">Multi-pass membrane protein</topology>
    </subcellularLocation>
    <subcellularLocation>
        <location evidence="1">Membrane</location>
        <topology evidence="1">Multi-pass membrane protein</topology>
    </subcellularLocation>
</comment>
<comment type="caution">
    <text evidence="7">The sequence shown here is derived from an EMBL/GenBank/DDBJ whole genome shotgun (WGS) entry which is preliminary data.</text>
</comment>
<proteinExistence type="inferred from homology"/>
<dbReference type="InterPro" id="IPR051598">
    <property type="entry name" value="TSUP/Inactive_protease-like"/>
</dbReference>
<evidence type="ECO:0000256" key="1">
    <source>
        <dbReference type="ARBA" id="ARBA00004141"/>
    </source>
</evidence>
<feature type="transmembrane region" description="Helical" evidence="6">
    <location>
        <begin position="255"/>
        <end position="273"/>
    </location>
</feature>
<gene>
    <name evidence="7" type="ORF">KR51_00009570</name>
</gene>
<protein>
    <recommendedName>
        <fullName evidence="6">Probable membrane transporter protein</fullName>
    </recommendedName>
</protein>
<name>U5DL05_9CHRO</name>
<feature type="transmembrane region" description="Helical" evidence="6">
    <location>
        <begin position="45"/>
        <end position="62"/>
    </location>
</feature>
<reference evidence="7 8" key="1">
    <citation type="submission" date="2013-05" db="EMBL/GenBank/DDBJ databases">
        <title>Draft genome sequence of Rubidibacter lacunae KORDI 51-2.</title>
        <authorList>
            <person name="Choi D.H."/>
            <person name="Noh J.H."/>
            <person name="Kwon K.-K."/>
            <person name="Lee J.-H."/>
            <person name="Ryu J.-Y."/>
        </authorList>
    </citation>
    <scope>NUCLEOTIDE SEQUENCE [LARGE SCALE GENOMIC DNA]</scope>
    <source>
        <strain evidence="7 8">KORDI 51-2</strain>
    </source>
</reference>
<dbReference type="InParanoid" id="U5DL05"/>
<evidence type="ECO:0000256" key="6">
    <source>
        <dbReference type="RuleBase" id="RU363041"/>
    </source>
</evidence>
<keyword evidence="4 6" id="KW-1133">Transmembrane helix</keyword>
<keyword evidence="6" id="KW-1003">Cell membrane</keyword>
<dbReference type="PANTHER" id="PTHR43701">
    <property type="entry name" value="MEMBRANE TRANSPORTER PROTEIN MJ0441-RELATED"/>
    <property type="match status" value="1"/>
</dbReference>
<feature type="transmembrane region" description="Helical" evidence="6">
    <location>
        <begin position="96"/>
        <end position="116"/>
    </location>
</feature>
<dbReference type="Proteomes" id="UP000016960">
    <property type="component" value="Unassembled WGS sequence"/>
</dbReference>
<dbReference type="RefSeq" id="WP_022605190.1">
    <property type="nucleotide sequence ID" value="NZ_ASSJ01000022.1"/>
</dbReference>
<dbReference type="FunCoup" id="U5DL05">
    <property type="interactions" value="206"/>
</dbReference>
<keyword evidence="3 6" id="KW-0812">Transmembrane</keyword>
<dbReference type="EMBL" id="ASSJ01000022">
    <property type="protein sequence ID" value="ERN42366.1"/>
    <property type="molecule type" value="Genomic_DNA"/>
</dbReference>
<evidence type="ECO:0000313" key="8">
    <source>
        <dbReference type="Proteomes" id="UP000016960"/>
    </source>
</evidence>
<organism evidence="7 8">
    <name type="scientific">Rubidibacter lacunae KORDI 51-2</name>
    <dbReference type="NCBI Taxonomy" id="582515"/>
    <lineage>
        <taxon>Bacteria</taxon>
        <taxon>Bacillati</taxon>
        <taxon>Cyanobacteriota</taxon>
        <taxon>Cyanophyceae</taxon>
        <taxon>Oscillatoriophycideae</taxon>
        <taxon>Chroococcales</taxon>
        <taxon>Aphanothecaceae</taxon>
        <taxon>Rubidibacter</taxon>
    </lineage>
</organism>
<dbReference type="Pfam" id="PF01925">
    <property type="entry name" value="TauE"/>
    <property type="match status" value="1"/>
</dbReference>
<accession>U5DL05</accession>
<dbReference type="PANTHER" id="PTHR43701:SF2">
    <property type="entry name" value="MEMBRANE TRANSPORTER PROTEIN YJNA-RELATED"/>
    <property type="match status" value="1"/>
</dbReference>
<keyword evidence="5 6" id="KW-0472">Membrane</keyword>
<comment type="similarity">
    <text evidence="2 6">Belongs to the 4-toluene sulfonate uptake permease (TSUP) (TC 2.A.102) family.</text>
</comment>
<evidence type="ECO:0000313" key="7">
    <source>
        <dbReference type="EMBL" id="ERN42366.1"/>
    </source>
</evidence>
<feature type="transmembrane region" description="Helical" evidence="6">
    <location>
        <begin position="225"/>
        <end position="243"/>
    </location>
</feature>
<dbReference type="InterPro" id="IPR002781">
    <property type="entry name" value="TM_pro_TauE-like"/>
</dbReference>
<dbReference type="AlphaFoldDB" id="U5DL05"/>
<evidence type="ECO:0000256" key="2">
    <source>
        <dbReference type="ARBA" id="ARBA00009142"/>
    </source>
</evidence>
<feature type="transmembrane region" description="Helical" evidence="6">
    <location>
        <begin position="172"/>
        <end position="193"/>
    </location>
</feature>
<dbReference type="OrthoDB" id="464048at2"/>
<evidence type="ECO:0000256" key="3">
    <source>
        <dbReference type="ARBA" id="ARBA00022692"/>
    </source>
</evidence>
<sequence length="278" mass="29220">MTILDSLALAIVGLFTGVLAGFLGIGGGTVLVPILVALGARPVEAVATSSLAIIVTSLSGSIQNWRMGLLSFQSVFFLGLPALLTAQFGVLLADELPARVLLVAFGLLLLMNVYLVEWRKHVTRQALRASQAASHTECREVSGTTNAIASSEASATWNPIAARIFTGGISGFMAGLFGIGGGVIMVPLQILLLNETIKTAIQTSLGTIVLTALSSTIGHALKGNVLWMTGLLLGMGGFIGAQISTRLLPRLPDRLVSVLFRALLLLLAAYIFYQAWAY</sequence>
<dbReference type="PATRIC" id="fig|582515.4.peg.1069"/>